<protein>
    <submittedName>
        <fullName evidence="1">Uncharacterized protein</fullName>
    </submittedName>
</protein>
<sequence>MNNLNYLNEMIELLQNLLEDLKSLRDGNELNSEVLSKSPVLNGWSQTTRSTACLEGVVQEHPRLGKSKVILTSDLYYLDPEMRFARTLSRYYRLGKPAKFKGLR</sequence>
<organism evidence="1 2">
    <name type="scientific">Brucella thiophenivorans</name>
    <dbReference type="NCBI Taxonomy" id="571255"/>
    <lineage>
        <taxon>Bacteria</taxon>
        <taxon>Pseudomonadati</taxon>
        <taxon>Pseudomonadota</taxon>
        <taxon>Alphaproteobacteria</taxon>
        <taxon>Hyphomicrobiales</taxon>
        <taxon>Brucellaceae</taxon>
        <taxon>Brucella/Ochrobactrum group</taxon>
        <taxon>Brucella</taxon>
    </lineage>
</organism>
<dbReference type="RefSeq" id="WP_094508239.1">
    <property type="nucleotide sequence ID" value="NZ_JBHEEK010000003.1"/>
</dbReference>
<dbReference type="Proteomes" id="UP000215590">
    <property type="component" value="Unassembled WGS sequence"/>
</dbReference>
<dbReference type="AlphaFoldDB" id="A0A256FK75"/>
<evidence type="ECO:0000313" key="2">
    <source>
        <dbReference type="Proteomes" id="UP000215590"/>
    </source>
</evidence>
<accession>A0A256FK75</accession>
<dbReference type="EMBL" id="NNRJ01000051">
    <property type="protein sequence ID" value="OYR15237.1"/>
    <property type="molecule type" value="Genomic_DNA"/>
</dbReference>
<proteinExistence type="predicted"/>
<dbReference type="OrthoDB" id="7870532at2"/>
<reference evidence="1 2" key="1">
    <citation type="submission" date="2017-07" db="EMBL/GenBank/DDBJ databases">
        <title>Phylogenetic study on the rhizospheric bacterium Ochrobactrum sp. A44.</title>
        <authorList>
            <person name="Krzyzanowska D.M."/>
            <person name="Ossowicki A."/>
            <person name="Rajewska M."/>
            <person name="Maciag T."/>
            <person name="Kaczynski Z."/>
            <person name="Czerwicka M."/>
            <person name="Jafra S."/>
        </authorList>
    </citation>
    <scope>NUCLEOTIDE SEQUENCE [LARGE SCALE GENOMIC DNA]</scope>
    <source>
        <strain evidence="1 2">DSM 7216</strain>
    </source>
</reference>
<comment type="caution">
    <text evidence="1">The sequence shown here is derived from an EMBL/GenBank/DDBJ whole genome shotgun (WGS) entry which is preliminary data.</text>
</comment>
<dbReference type="InterPro" id="IPR046574">
    <property type="entry name" value="DUF6634"/>
</dbReference>
<name>A0A256FK75_9HYPH</name>
<gene>
    <name evidence="1" type="ORF">CEV31_3154</name>
</gene>
<evidence type="ECO:0000313" key="1">
    <source>
        <dbReference type="EMBL" id="OYR15237.1"/>
    </source>
</evidence>
<dbReference type="Pfam" id="PF20339">
    <property type="entry name" value="DUF6634"/>
    <property type="match status" value="1"/>
</dbReference>
<keyword evidence="2" id="KW-1185">Reference proteome</keyword>